<dbReference type="AlphaFoldDB" id="A0A6H0Y0K5"/>
<reference evidence="2 3" key="1">
    <citation type="journal article" date="2016" name="Sci. Rep.">
        <title>Peltaster fructicola genome reveals evolution from an invasive phytopathogen to an ectophytic parasite.</title>
        <authorList>
            <person name="Xu C."/>
            <person name="Chen H."/>
            <person name="Gleason M.L."/>
            <person name="Xu J.R."/>
            <person name="Liu H."/>
            <person name="Zhang R."/>
            <person name="Sun G."/>
        </authorList>
    </citation>
    <scope>NUCLEOTIDE SEQUENCE [LARGE SCALE GENOMIC DNA]</scope>
    <source>
        <strain evidence="2 3">LNHT1506</strain>
    </source>
</reference>
<dbReference type="EMBL" id="CP051142">
    <property type="protein sequence ID" value="QIX00562.1"/>
    <property type="molecule type" value="Genomic_DNA"/>
</dbReference>
<dbReference type="InterPro" id="IPR036869">
    <property type="entry name" value="J_dom_sf"/>
</dbReference>
<protein>
    <recommendedName>
        <fullName evidence="4">J domain-containing protein</fullName>
    </recommendedName>
</protein>
<accession>A0A6H0Y0K5</accession>
<keyword evidence="3" id="KW-1185">Reference proteome</keyword>
<sequence length="285" mass="32588">MATAIKTSTGHSIADLKELVKRDQHTSNDLQSRIEQLRQDIKDGKKLPKKKIDLMEVSNKDMTKELVSRIEEIEATDMTATDREMLQALNARLAVCDAQAMRLAELRELEREARGEHHEFLDEELLTPPHVQRSVSAPAVPGIVEETEHFEDIETDERRPHMAPMHSSVQHYGDDEEHDHLVESYASIDSESDASGWPCPYRVLGINPDTPDDKIENLIKKSVAALAVKHDPRRLPNDPEAPERWAVIEKCRDVLMSVEKRRFLLHQRQLPVELKNIDLAKLNLE</sequence>
<proteinExistence type="predicted"/>
<evidence type="ECO:0000256" key="1">
    <source>
        <dbReference type="SAM" id="Coils"/>
    </source>
</evidence>
<gene>
    <name evidence="2" type="ORF">AMS68_006079</name>
</gene>
<name>A0A6H0Y0K5_9PEZI</name>
<dbReference type="Gene3D" id="1.10.287.110">
    <property type="entry name" value="DnaJ domain"/>
    <property type="match status" value="1"/>
</dbReference>
<evidence type="ECO:0008006" key="4">
    <source>
        <dbReference type="Google" id="ProtNLM"/>
    </source>
</evidence>
<evidence type="ECO:0000313" key="2">
    <source>
        <dbReference type="EMBL" id="QIX00562.1"/>
    </source>
</evidence>
<keyword evidence="1" id="KW-0175">Coiled coil</keyword>
<dbReference type="Proteomes" id="UP000503462">
    <property type="component" value="Chromosome 4"/>
</dbReference>
<dbReference type="OrthoDB" id="10250354at2759"/>
<evidence type="ECO:0000313" key="3">
    <source>
        <dbReference type="Proteomes" id="UP000503462"/>
    </source>
</evidence>
<feature type="coiled-coil region" evidence="1">
    <location>
        <begin position="20"/>
        <end position="47"/>
    </location>
</feature>
<dbReference type="SUPFAM" id="SSF46565">
    <property type="entry name" value="Chaperone J-domain"/>
    <property type="match status" value="1"/>
</dbReference>
<organism evidence="2 3">
    <name type="scientific">Peltaster fructicola</name>
    <dbReference type="NCBI Taxonomy" id="286661"/>
    <lineage>
        <taxon>Eukaryota</taxon>
        <taxon>Fungi</taxon>
        <taxon>Dikarya</taxon>
        <taxon>Ascomycota</taxon>
        <taxon>Pezizomycotina</taxon>
        <taxon>Dothideomycetes</taxon>
        <taxon>Dothideomycetes incertae sedis</taxon>
        <taxon>Peltaster</taxon>
    </lineage>
</organism>